<protein>
    <submittedName>
        <fullName evidence="2">Carboxypeptidase-like regulatory domain-containing protein</fullName>
    </submittedName>
</protein>
<gene>
    <name evidence="2" type="ORF">G3567_03080</name>
</gene>
<name>A0A6B3R5M2_9FLAO</name>
<comment type="caution">
    <text evidence="2">The sequence shown here is derived from an EMBL/GenBank/DDBJ whole genome shotgun (WGS) entry which is preliminary data.</text>
</comment>
<dbReference type="Pfam" id="PF13715">
    <property type="entry name" value="CarbopepD_reg_2"/>
    <property type="match status" value="1"/>
</dbReference>
<dbReference type="SUPFAM" id="SSF49464">
    <property type="entry name" value="Carboxypeptidase regulatory domain-like"/>
    <property type="match status" value="1"/>
</dbReference>
<dbReference type="Proteomes" id="UP000478505">
    <property type="component" value="Unassembled WGS sequence"/>
</dbReference>
<dbReference type="AlphaFoldDB" id="A0A6B3R5M2"/>
<feature type="chain" id="PRO_5025614610" evidence="1">
    <location>
        <begin position="20"/>
        <end position="824"/>
    </location>
</feature>
<evidence type="ECO:0000256" key="1">
    <source>
        <dbReference type="SAM" id="SignalP"/>
    </source>
</evidence>
<dbReference type="EMBL" id="JAAIKD010000002">
    <property type="protein sequence ID" value="NEV93131.1"/>
    <property type="molecule type" value="Genomic_DNA"/>
</dbReference>
<evidence type="ECO:0000313" key="2">
    <source>
        <dbReference type="EMBL" id="NEV93131.1"/>
    </source>
</evidence>
<dbReference type="Gene3D" id="2.60.40.1120">
    <property type="entry name" value="Carboxypeptidase-like, regulatory domain"/>
    <property type="match status" value="1"/>
</dbReference>
<reference evidence="2 3" key="1">
    <citation type="submission" date="2020-02" db="EMBL/GenBank/DDBJ databases">
        <title>Flavobacteriaceae Psychroflexus bacterium YR1-1, complete genome.</title>
        <authorList>
            <person name="Li Y."/>
            <person name="Wu S."/>
        </authorList>
    </citation>
    <scope>NUCLEOTIDE SEQUENCE [LARGE SCALE GENOMIC DNA]</scope>
    <source>
        <strain evidence="2 3">YR1-1</strain>
    </source>
</reference>
<evidence type="ECO:0000313" key="3">
    <source>
        <dbReference type="Proteomes" id="UP000478505"/>
    </source>
</evidence>
<dbReference type="InterPro" id="IPR008969">
    <property type="entry name" value="CarboxyPept-like_regulatory"/>
</dbReference>
<accession>A0A6B3R5M2</accession>
<keyword evidence="2" id="KW-0378">Hydrolase</keyword>
<feature type="signal peptide" evidence="1">
    <location>
        <begin position="1"/>
        <end position="19"/>
    </location>
</feature>
<keyword evidence="1" id="KW-0732">Signal</keyword>
<proteinExistence type="predicted"/>
<dbReference type="InterPro" id="IPR043741">
    <property type="entry name" value="DUF5686"/>
</dbReference>
<dbReference type="GO" id="GO:0004180">
    <property type="term" value="F:carboxypeptidase activity"/>
    <property type="evidence" value="ECO:0007669"/>
    <property type="project" value="UniProtKB-KW"/>
</dbReference>
<sequence>MKHQLLLFYFLFFSVFAQAQILGKVTDTEKQPLQNVNVYVEGTFTGTTTNASGEFKINVDLAKSQVLVFKFLGFETERRTLEKNATYLEVQLSEKVTSLEDVVITNNEDPAYAIIRNAIAQRKENLAKIKEFKADFYSKGLWEIQNAPEKILGQDVGDLGGGLDSTRSGVVYLSETVSKIAYKAPNRFKERIIASKVSGNDRGFSFNSAEDFNFSFYENTIDLGNNLVSPIADFALSYYDYKLVGTFYDNDKFLVNKIKVIPKRPKDIVFSGHLYILEDTWEIYGIELKTTGKSLQIEVVDEINFNQNFKYSEENAFWALISQDISFSWGIFGISGGGDFVASYQNYDFNPGLTPKDFNNAIIVFEKEANTKDSLFWKKNRPVPLTSLELEDYAFKDSIQTLKNSPAYKDSIDAVRNTFSITDPIFGYSWQNSTSHREAGFTGLTNINYNTVQGFNIKSDVYFRQKDTAGTYRRFWELRSFFDYGFSEEKLRVHGKWTKKFNNFSRPFFSLSGGTKLEEINSTNPINERLSSVASVFFERNYLKLYETSFGEVSYSQEVFNGLRMSAAFKFERRRALINSTNSPIIPNENGGFTANNPLAPQDFGSLLFPSHNIGKLRIAGELNFDQEYVLTPNGKYNTYSNRFPVLSFLYEKGLASDIKDYHFDLLKIRLTQTKTISRFGDLAYSLNAGLFFNAEHISFLDYTHFNGNQTRIGTSDNYLNQFNLLPYYELSTNSNYADVHVEHNFKGYVLNKLPLLNQLNFNLVLGAKSLFTEAYNPYSEFSVGLDNVGFGEFRFFRLDYVKPYQSGWQNGALIFGIKLLDQF</sequence>
<keyword evidence="3" id="KW-1185">Reference proteome</keyword>
<dbReference type="Pfam" id="PF18939">
    <property type="entry name" value="DUF5686"/>
    <property type="match status" value="1"/>
</dbReference>
<dbReference type="RefSeq" id="WP_164003866.1">
    <property type="nucleotide sequence ID" value="NZ_JAAIKD010000002.1"/>
</dbReference>
<organism evidence="2 3">
    <name type="scientific">Psychroflexus aurantiacus</name>
    <dbReference type="NCBI Taxonomy" id="2709310"/>
    <lineage>
        <taxon>Bacteria</taxon>
        <taxon>Pseudomonadati</taxon>
        <taxon>Bacteroidota</taxon>
        <taxon>Flavobacteriia</taxon>
        <taxon>Flavobacteriales</taxon>
        <taxon>Flavobacteriaceae</taxon>
        <taxon>Psychroflexus</taxon>
    </lineage>
</organism>
<keyword evidence="2" id="KW-0645">Protease</keyword>
<keyword evidence="2" id="KW-0121">Carboxypeptidase</keyword>